<name>A0AAP0PP81_9MAGN</name>
<accession>A0AAP0PP81</accession>
<dbReference type="Proteomes" id="UP001419268">
    <property type="component" value="Unassembled WGS sequence"/>
</dbReference>
<reference evidence="1 2" key="1">
    <citation type="submission" date="2024-01" db="EMBL/GenBank/DDBJ databases">
        <title>Genome assemblies of Stephania.</title>
        <authorList>
            <person name="Yang L."/>
        </authorList>
    </citation>
    <scope>NUCLEOTIDE SEQUENCE [LARGE SCALE GENOMIC DNA]</scope>
    <source>
        <strain evidence="1">JXDWG</strain>
        <tissue evidence="1">Leaf</tissue>
    </source>
</reference>
<sequence>MLGLEINIIFSSDGPIPRRIQQRKDIGIHWRPIEVRNRVPMMGPVHNCSVERTRKPTVGEYMKKVPNVDYQDTGDRRHGCPTDLVSKELKARARLSLMENGEEGSVGVRRYAHGSVGVRARWVRVELKCVVCLGSCQGSVLAKAKAGGRLESLTSPSSKAVTAPLASSFPHCTPPPLHYIHDLIYEQCK</sequence>
<organism evidence="1 2">
    <name type="scientific">Stephania cephalantha</name>
    <dbReference type="NCBI Taxonomy" id="152367"/>
    <lineage>
        <taxon>Eukaryota</taxon>
        <taxon>Viridiplantae</taxon>
        <taxon>Streptophyta</taxon>
        <taxon>Embryophyta</taxon>
        <taxon>Tracheophyta</taxon>
        <taxon>Spermatophyta</taxon>
        <taxon>Magnoliopsida</taxon>
        <taxon>Ranunculales</taxon>
        <taxon>Menispermaceae</taxon>
        <taxon>Menispermoideae</taxon>
        <taxon>Cissampelideae</taxon>
        <taxon>Stephania</taxon>
    </lineage>
</organism>
<keyword evidence="2" id="KW-1185">Reference proteome</keyword>
<evidence type="ECO:0000313" key="2">
    <source>
        <dbReference type="Proteomes" id="UP001419268"/>
    </source>
</evidence>
<dbReference type="AlphaFoldDB" id="A0AAP0PP81"/>
<comment type="caution">
    <text evidence="1">The sequence shown here is derived from an EMBL/GenBank/DDBJ whole genome shotgun (WGS) entry which is preliminary data.</text>
</comment>
<protein>
    <submittedName>
        <fullName evidence="1">Uncharacterized protein</fullName>
    </submittedName>
</protein>
<dbReference type="EMBL" id="JBBNAG010000003">
    <property type="protein sequence ID" value="KAK9149784.1"/>
    <property type="molecule type" value="Genomic_DNA"/>
</dbReference>
<proteinExistence type="predicted"/>
<evidence type="ECO:0000313" key="1">
    <source>
        <dbReference type="EMBL" id="KAK9149784.1"/>
    </source>
</evidence>
<gene>
    <name evidence="1" type="ORF">Scep_008541</name>
</gene>